<dbReference type="PANTHER" id="PTHR43540:SF1">
    <property type="entry name" value="ISOCHORISMATASE HYDROLASE"/>
    <property type="match status" value="1"/>
</dbReference>
<reference evidence="3 5" key="2">
    <citation type="submission" date="2018-06" db="EMBL/GenBank/DDBJ databases">
        <title>Genomic Encyclopedia of Type Strains, Phase III (KMG-III): the genomes of soil and plant-associated and newly described type strains.</title>
        <authorList>
            <person name="Whitman W."/>
        </authorList>
    </citation>
    <scope>NUCLEOTIDE SEQUENCE [LARGE SCALE GENOMIC DNA]</scope>
    <source>
        <strain evidence="3 5">CGMCC 1.15366</strain>
    </source>
</reference>
<evidence type="ECO:0000313" key="4">
    <source>
        <dbReference type="EMBL" id="RUO24638.1"/>
    </source>
</evidence>
<keyword evidence="1 4" id="KW-0378">Hydrolase</keyword>
<dbReference type="AlphaFoldDB" id="A0A327WX12"/>
<organism evidence="3 5">
    <name type="scientific">Aliidiomarina maris</name>
    <dbReference type="NCBI Taxonomy" id="531312"/>
    <lineage>
        <taxon>Bacteria</taxon>
        <taxon>Pseudomonadati</taxon>
        <taxon>Pseudomonadota</taxon>
        <taxon>Gammaproteobacteria</taxon>
        <taxon>Alteromonadales</taxon>
        <taxon>Idiomarinaceae</taxon>
        <taxon>Aliidiomarina</taxon>
    </lineage>
</organism>
<reference evidence="4 6" key="1">
    <citation type="journal article" date="2018" name="Front. Microbiol.">
        <title>Genome-Based Analysis Reveals the Taxonomy and Diversity of the Family Idiomarinaceae.</title>
        <authorList>
            <person name="Liu Y."/>
            <person name="Lai Q."/>
            <person name="Shao Z."/>
        </authorList>
    </citation>
    <scope>NUCLEOTIDE SEQUENCE [LARGE SCALE GENOMIC DNA]</scope>
    <source>
        <strain evidence="4 6">CF12-14</strain>
    </source>
</reference>
<protein>
    <submittedName>
        <fullName evidence="4">Cysteine hydrolase</fullName>
    </submittedName>
    <submittedName>
        <fullName evidence="3">Nicotinamidase-related amidase</fullName>
    </submittedName>
</protein>
<dbReference type="Proteomes" id="UP000249203">
    <property type="component" value="Unassembled WGS sequence"/>
</dbReference>
<dbReference type="EMBL" id="PIPK01000006">
    <property type="protein sequence ID" value="RUO24638.1"/>
    <property type="molecule type" value="Genomic_DNA"/>
</dbReference>
<dbReference type="GO" id="GO:0016787">
    <property type="term" value="F:hydrolase activity"/>
    <property type="evidence" value="ECO:0007669"/>
    <property type="project" value="UniProtKB-KW"/>
</dbReference>
<dbReference type="RefSeq" id="WP_111569401.1">
    <property type="nucleotide sequence ID" value="NZ_PIPK01000006.1"/>
</dbReference>
<dbReference type="Pfam" id="PF00857">
    <property type="entry name" value="Isochorismatase"/>
    <property type="match status" value="1"/>
</dbReference>
<keyword evidence="6" id="KW-1185">Reference proteome</keyword>
<dbReference type="EMBL" id="QLMD01000006">
    <property type="protein sequence ID" value="RAJ97030.1"/>
    <property type="molecule type" value="Genomic_DNA"/>
</dbReference>
<dbReference type="PANTHER" id="PTHR43540">
    <property type="entry name" value="PEROXYUREIDOACRYLATE/UREIDOACRYLATE AMIDOHYDROLASE-RELATED"/>
    <property type="match status" value="1"/>
</dbReference>
<gene>
    <name evidence="3" type="ORF">B0I24_10693</name>
    <name evidence="4" type="ORF">CWE07_08180</name>
</gene>
<dbReference type="InterPro" id="IPR050272">
    <property type="entry name" value="Isochorismatase-like_hydrls"/>
</dbReference>
<evidence type="ECO:0000313" key="6">
    <source>
        <dbReference type="Proteomes" id="UP000287865"/>
    </source>
</evidence>
<accession>A0A327WX12</accession>
<name>A0A327WX12_9GAMM</name>
<dbReference type="InterPro" id="IPR036380">
    <property type="entry name" value="Isochorismatase-like_sf"/>
</dbReference>
<dbReference type="CDD" id="cd01014">
    <property type="entry name" value="nicotinamidase_related"/>
    <property type="match status" value="1"/>
</dbReference>
<dbReference type="InterPro" id="IPR000868">
    <property type="entry name" value="Isochorismatase-like_dom"/>
</dbReference>
<evidence type="ECO:0000256" key="1">
    <source>
        <dbReference type="ARBA" id="ARBA00022801"/>
    </source>
</evidence>
<evidence type="ECO:0000313" key="3">
    <source>
        <dbReference type="EMBL" id="RAJ97030.1"/>
    </source>
</evidence>
<feature type="domain" description="Isochorismatase-like" evidence="2">
    <location>
        <begin position="5"/>
        <end position="175"/>
    </location>
</feature>
<dbReference type="OrthoDB" id="1157330at2"/>
<dbReference type="Proteomes" id="UP000287865">
    <property type="component" value="Unassembled WGS sequence"/>
</dbReference>
<evidence type="ECO:0000259" key="2">
    <source>
        <dbReference type="Pfam" id="PF00857"/>
    </source>
</evidence>
<proteinExistence type="predicted"/>
<dbReference type="Gene3D" id="3.40.50.850">
    <property type="entry name" value="Isochorismatase-like"/>
    <property type="match status" value="1"/>
</dbReference>
<dbReference type="SUPFAM" id="SSF52499">
    <property type="entry name" value="Isochorismatase-like hydrolases"/>
    <property type="match status" value="1"/>
</dbReference>
<evidence type="ECO:0000313" key="5">
    <source>
        <dbReference type="Proteomes" id="UP000249203"/>
    </source>
</evidence>
<comment type="caution">
    <text evidence="3">The sequence shown here is derived from an EMBL/GenBank/DDBJ whole genome shotgun (WGS) entry which is preliminary data.</text>
</comment>
<sequence length="183" mass="19766">MSKRAIIVVDIQNEYFSSGKLPLVNIEQAAANAARVIQMARQNKDLLIHVHHEFPDPNAPLFTSGSDGVEIHESVAPDGDEPVILKNYPNSFLNTNLKELLDTNSVEEVVVIGAMSHMCIEATSRAASDFGYKVTVVEDACATMDVEFNGVKVPAAQVHATAMAALEFAYGTITSTKEYLNGA</sequence>